<gene>
    <name evidence="1" type="ORF">IV203_026546</name>
</gene>
<name>A0A9K3LLW4_9STRA</name>
<dbReference type="EMBL" id="JAGRRH010000010">
    <property type="protein sequence ID" value="KAG7363186.1"/>
    <property type="molecule type" value="Genomic_DNA"/>
</dbReference>
<evidence type="ECO:0000313" key="1">
    <source>
        <dbReference type="EMBL" id="KAG7363186.1"/>
    </source>
</evidence>
<organism evidence="1 2">
    <name type="scientific">Nitzschia inconspicua</name>
    <dbReference type="NCBI Taxonomy" id="303405"/>
    <lineage>
        <taxon>Eukaryota</taxon>
        <taxon>Sar</taxon>
        <taxon>Stramenopiles</taxon>
        <taxon>Ochrophyta</taxon>
        <taxon>Bacillariophyta</taxon>
        <taxon>Bacillariophyceae</taxon>
        <taxon>Bacillariophycidae</taxon>
        <taxon>Bacillariales</taxon>
        <taxon>Bacillariaceae</taxon>
        <taxon>Nitzschia</taxon>
    </lineage>
</organism>
<protein>
    <submittedName>
        <fullName evidence="1">Uncharacterized protein</fullName>
    </submittedName>
</protein>
<dbReference type="Proteomes" id="UP000693970">
    <property type="component" value="Unassembled WGS sequence"/>
</dbReference>
<dbReference type="OrthoDB" id="43579at2759"/>
<reference evidence="1" key="2">
    <citation type="submission" date="2021-04" db="EMBL/GenBank/DDBJ databases">
        <authorList>
            <person name="Podell S."/>
        </authorList>
    </citation>
    <scope>NUCLEOTIDE SEQUENCE</scope>
    <source>
        <strain evidence="1">Hildebrandi</strain>
    </source>
</reference>
<reference evidence="1" key="1">
    <citation type="journal article" date="2021" name="Sci. Rep.">
        <title>Diploid genomic architecture of Nitzschia inconspicua, an elite biomass production diatom.</title>
        <authorList>
            <person name="Oliver A."/>
            <person name="Podell S."/>
            <person name="Pinowska A."/>
            <person name="Traller J.C."/>
            <person name="Smith S.R."/>
            <person name="McClure R."/>
            <person name="Beliaev A."/>
            <person name="Bohutskyi P."/>
            <person name="Hill E.A."/>
            <person name="Rabines A."/>
            <person name="Zheng H."/>
            <person name="Allen L.Z."/>
            <person name="Kuo A."/>
            <person name="Grigoriev I.V."/>
            <person name="Allen A.E."/>
            <person name="Hazlebeck D."/>
            <person name="Allen E.E."/>
        </authorList>
    </citation>
    <scope>NUCLEOTIDE SEQUENCE</scope>
    <source>
        <strain evidence="1">Hildebrandi</strain>
    </source>
</reference>
<dbReference type="AlphaFoldDB" id="A0A9K3LLW4"/>
<sequence length="203" mass="23197">MLVGVENLWRRGPTGGNRDYLDFGQYVSRSWFLAFQAAAGYMWAPKKYWYEKKHNKPWDIFAPAMDSFNSKRRKLISVVCMIMDESMIGWRPKTSKRGGLPNITYEPRKPGDCVTGILVRQDIAMDAEVQARKKYYLIEDDSLRRERTSLPGNPVMPAHTTEVLRQVVASGVIPGGWVGGVLGLAQLKHLWKSSRDFQCTQRV</sequence>
<proteinExistence type="predicted"/>
<comment type="caution">
    <text evidence="1">The sequence shown here is derived from an EMBL/GenBank/DDBJ whole genome shotgun (WGS) entry which is preliminary data.</text>
</comment>
<keyword evidence="2" id="KW-1185">Reference proteome</keyword>
<evidence type="ECO:0000313" key="2">
    <source>
        <dbReference type="Proteomes" id="UP000693970"/>
    </source>
</evidence>
<accession>A0A9K3LLW4</accession>